<evidence type="ECO:0000313" key="2">
    <source>
        <dbReference type="EMBL" id="KAH0778566.1"/>
    </source>
</evidence>
<evidence type="ECO:0000313" key="3">
    <source>
        <dbReference type="Proteomes" id="UP000826656"/>
    </source>
</evidence>
<gene>
    <name evidence="2" type="ORF">KY290_004993</name>
</gene>
<keyword evidence="1" id="KW-0812">Transmembrane</keyword>
<evidence type="ECO:0000256" key="1">
    <source>
        <dbReference type="SAM" id="Phobius"/>
    </source>
</evidence>
<proteinExistence type="predicted"/>
<comment type="caution">
    <text evidence="2">The sequence shown here is derived from an EMBL/GenBank/DDBJ whole genome shotgun (WGS) entry which is preliminary data.</text>
</comment>
<keyword evidence="1" id="KW-1133">Transmembrane helix</keyword>
<name>A0ABQ7WCU4_SOLTU</name>
<feature type="transmembrane region" description="Helical" evidence="1">
    <location>
        <begin position="12"/>
        <end position="32"/>
    </location>
</feature>
<keyword evidence="3" id="KW-1185">Reference proteome</keyword>
<reference evidence="2 3" key="1">
    <citation type="journal article" date="2021" name="bioRxiv">
        <title>Chromosome-scale and haplotype-resolved genome assembly of a tetraploid potato cultivar.</title>
        <authorList>
            <person name="Sun H."/>
            <person name="Jiao W.-B."/>
            <person name="Krause K."/>
            <person name="Campoy J.A."/>
            <person name="Goel M."/>
            <person name="Folz-Donahue K."/>
            <person name="Kukat C."/>
            <person name="Huettel B."/>
            <person name="Schneeberger K."/>
        </authorList>
    </citation>
    <scope>NUCLEOTIDE SEQUENCE [LARGE SCALE GENOMIC DNA]</scope>
    <source>
        <strain evidence="2">SolTubOtavaFocal</strain>
        <tissue evidence="2">Leaves</tissue>
    </source>
</reference>
<dbReference type="EMBL" id="JAIVGD010000002">
    <property type="protein sequence ID" value="KAH0778566.1"/>
    <property type="molecule type" value="Genomic_DNA"/>
</dbReference>
<keyword evidence="1" id="KW-0472">Membrane</keyword>
<sequence>MEKTTRKVAYYFLHIDAATIFLLIDGIIKALWKRCSHRVHTASPLVGFWVVLGIGEVGWTGSYENWAEIWVGWE</sequence>
<organism evidence="2 3">
    <name type="scientific">Solanum tuberosum</name>
    <name type="common">Potato</name>
    <dbReference type="NCBI Taxonomy" id="4113"/>
    <lineage>
        <taxon>Eukaryota</taxon>
        <taxon>Viridiplantae</taxon>
        <taxon>Streptophyta</taxon>
        <taxon>Embryophyta</taxon>
        <taxon>Tracheophyta</taxon>
        <taxon>Spermatophyta</taxon>
        <taxon>Magnoliopsida</taxon>
        <taxon>eudicotyledons</taxon>
        <taxon>Gunneridae</taxon>
        <taxon>Pentapetalae</taxon>
        <taxon>asterids</taxon>
        <taxon>lamiids</taxon>
        <taxon>Solanales</taxon>
        <taxon>Solanaceae</taxon>
        <taxon>Solanoideae</taxon>
        <taxon>Solaneae</taxon>
        <taxon>Solanum</taxon>
    </lineage>
</organism>
<accession>A0ABQ7WCU4</accession>
<protein>
    <submittedName>
        <fullName evidence="2">Uncharacterized protein</fullName>
    </submittedName>
</protein>
<dbReference type="Proteomes" id="UP000826656">
    <property type="component" value="Unassembled WGS sequence"/>
</dbReference>